<keyword evidence="3" id="KW-1185">Reference proteome</keyword>
<feature type="transmembrane region" description="Helical" evidence="1">
    <location>
        <begin position="34"/>
        <end position="55"/>
    </location>
</feature>
<proteinExistence type="predicted"/>
<sequence length="244" mass="28357">MHFPMKLLISNQHGAIVMALLPFCYGTLVGKPVWAHIFLLLTWCSLYLMTYPFLNLFKPQVKDKREYFRWTGIYAVTSAVFSIPVLWFNWQVSVFGIAMLPFMAVSIYFTRTKNERAMINDLAGILIFALAGMGAYYFSTNRFDTFIWQVGFYPTLFFIGVTLYIKSMLRERKNPRYYWASLVFHCVCVGLFVLWQKYALSLTFVPPLLRAIFLPRFKLSVKQVGLIEFAVSAVFLSMLVWATL</sequence>
<dbReference type="EMBL" id="UFRQ01000003">
    <property type="protein sequence ID" value="SUT91244.1"/>
    <property type="molecule type" value="Genomic_DNA"/>
</dbReference>
<organism evidence="2 3">
    <name type="scientific">[Actinobacillus] rossii</name>
    <dbReference type="NCBI Taxonomy" id="123820"/>
    <lineage>
        <taxon>Bacteria</taxon>
        <taxon>Pseudomonadati</taxon>
        <taxon>Pseudomonadota</taxon>
        <taxon>Gammaproteobacteria</taxon>
        <taxon>Pasteurellales</taxon>
        <taxon>Pasteurellaceae</taxon>
    </lineage>
</organism>
<accession>A0A380TS94</accession>
<keyword evidence="1" id="KW-0472">Membrane</keyword>
<gene>
    <name evidence="2" type="ORF">NCTC10801_01415</name>
</gene>
<evidence type="ECO:0000313" key="3">
    <source>
        <dbReference type="Proteomes" id="UP000254649"/>
    </source>
</evidence>
<feature type="transmembrane region" description="Helical" evidence="1">
    <location>
        <begin position="67"/>
        <end position="87"/>
    </location>
</feature>
<dbReference type="AlphaFoldDB" id="A0A380TS94"/>
<evidence type="ECO:0008006" key="4">
    <source>
        <dbReference type="Google" id="ProtNLM"/>
    </source>
</evidence>
<evidence type="ECO:0000256" key="1">
    <source>
        <dbReference type="SAM" id="Phobius"/>
    </source>
</evidence>
<feature type="transmembrane region" description="Helical" evidence="1">
    <location>
        <begin position="93"/>
        <end position="110"/>
    </location>
</feature>
<feature type="transmembrane region" description="Helical" evidence="1">
    <location>
        <begin position="122"/>
        <end position="140"/>
    </location>
</feature>
<name>A0A380TS94_9PAST</name>
<protein>
    <recommendedName>
        <fullName evidence="4">Sugar phosphate permease</fullName>
    </recommendedName>
</protein>
<dbReference type="Proteomes" id="UP000254649">
    <property type="component" value="Unassembled WGS sequence"/>
</dbReference>
<feature type="transmembrane region" description="Helical" evidence="1">
    <location>
        <begin position="7"/>
        <end position="28"/>
    </location>
</feature>
<feature type="transmembrane region" description="Helical" evidence="1">
    <location>
        <begin position="177"/>
        <end position="195"/>
    </location>
</feature>
<dbReference type="Pfam" id="PF14256">
    <property type="entry name" value="YwiC"/>
    <property type="match status" value="1"/>
</dbReference>
<reference evidence="2 3" key="1">
    <citation type="submission" date="2018-06" db="EMBL/GenBank/DDBJ databases">
        <authorList>
            <consortium name="Pathogen Informatics"/>
            <person name="Doyle S."/>
        </authorList>
    </citation>
    <scope>NUCLEOTIDE SEQUENCE [LARGE SCALE GENOMIC DNA]</scope>
    <source>
        <strain evidence="2 3">NCTC10801</strain>
    </source>
</reference>
<feature type="transmembrane region" description="Helical" evidence="1">
    <location>
        <begin position="146"/>
        <end position="165"/>
    </location>
</feature>
<keyword evidence="1" id="KW-0812">Transmembrane</keyword>
<keyword evidence="1" id="KW-1133">Transmembrane helix</keyword>
<feature type="transmembrane region" description="Helical" evidence="1">
    <location>
        <begin position="224"/>
        <end position="242"/>
    </location>
</feature>
<dbReference type="InterPro" id="IPR025576">
    <property type="entry name" value="YwiC"/>
</dbReference>
<evidence type="ECO:0000313" key="2">
    <source>
        <dbReference type="EMBL" id="SUT91244.1"/>
    </source>
</evidence>